<dbReference type="SUPFAM" id="SSF50022">
    <property type="entry name" value="ISP domain"/>
    <property type="match status" value="1"/>
</dbReference>
<sequence length="143" mass="14589">MTTEDTPSAVHQVTEDLVLVDVAGRRVLAAAHCPHRAGKLKFGHVDAARLRIRCPLHHATFDLDSGERVSGPACDPLRIFAVLPETPLNSSALEALTGAQPAAGTKDDPSAKAALTAAAPVDPPDDPGGGTTAAANTAVEATS</sequence>
<dbReference type="RefSeq" id="WP_260222071.1">
    <property type="nucleotide sequence ID" value="NZ_JAJAGO010000026.1"/>
</dbReference>
<evidence type="ECO:0000256" key="3">
    <source>
        <dbReference type="ARBA" id="ARBA00023004"/>
    </source>
</evidence>
<feature type="region of interest" description="Disordered" evidence="5">
    <location>
        <begin position="93"/>
        <end position="143"/>
    </location>
</feature>
<accession>A0ABT2K3F8</accession>
<gene>
    <name evidence="7" type="ORF">LHJ74_33205</name>
</gene>
<dbReference type="Pfam" id="PF00355">
    <property type="entry name" value="Rieske"/>
    <property type="match status" value="1"/>
</dbReference>
<keyword evidence="2" id="KW-0479">Metal-binding</keyword>
<reference evidence="7 8" key="1">
    <citation type="submission" date="2021-10" db="EMBL/GenBank/DDBJ databases">
        <title>Streptomyces gossypii sp. nov., isolated from soil collected from cotton field.</title>
        <authorList>
            <person name="Ge X."/>
            <person name="Chen X."/>
            <person name="Liu W."/>
        </authorList>
    </citation>
    <scope>NUCLEOTIDE SEQUENCE [LARGE SCALE GENOMIC DNA]</scope>
    <source>
        <strain evidence="7 8">N2-109</strain>
    </source>
</reference>
<evidence type="ECO:0000256" key="1">
    <source>
        <dbReference type="ARBA" id="ARBA00022714"/>
    </source>
</evidence>
<evidence type="ECO:0000313" key="8">
    <source>
        <dbReference type="Proteomes" id="UP001156389"/>
    </source>
</evidence>
<dbReference type="Proteomes" id="UP001156389">
    <property type="component" value="Unassembled WGS sequence"/>
</dbReference>
<evidence type="ECO:0000259" key="6">
    <source>
        <dbReference type="PROSITE" id="PS51296"/>
    </source>
</evidence>
<dbReference type="CDD" id="cd03467">
    <property type="entry name" value="Rieske"/>
    <property type="match status" value="1"/>
</dbReference>
<name>A0ABT2K3F8_9ACTN</name>
<dbReference type="EMBL" id="JAJAGO010000026">
    <property type="protein sequence ID" value="MCT2594717.1"/>
    <property type="molecule type" value="Genomic_DNA"/>
</dbReference>
<proteinExistence type="predicted"/>
<dbReference type="Gene3D" id="2.102.10.10">
    <property type="entry name" value="Rieske [2Fe-2S] iron-sulphur domain"/>
    <property type="match status" value="1"/>
</dbReference>
<dbReference type="InterPro" id="IPR036922">
    <property type="entry name" value="Rieske_2Fe-2S_sf"/>
</dbReference>
<keyword evidence="8" id="KW-1185">Reference proteome</keyword>
<evidence type="ECO:0000256" key="5">
    <source>
        <dbReference type="SAM" id="MobiDB-lite"/>
    </source>
</evidence>
<dbReference type="InterPro" id="IPR017941">
    <property type="entry name" value="Rieske_2Fe-2S"/>
</dbReference>
<evidence type="ECO:0000256" key="4">
    <source>
        <dbReference type="ARBA" id="ARBA00023014"/>
    </source>
</evidence>
<keyword evidence="1" id="KW-0001">2Fe-2S</keyword>
<dbReference type="PROSITE" id="PS51296">
    <property type="entry name" value="RIESKE"/>
    <property type="match status" value="1"/>
</dbReference>
<keyword evidence="3" id="KW-0408">Iron</keyword>
<feature type="domain" description="Rieske" evidence="6">
    <location>
        <begin position="1"/>
        <end position="82"/>
    </location>
</feature>
<keyword evidence="4" id="KW-0411">Iron-sulfur</keyword>
<comment type="caution">
    <text evidence="7">The sequence shown here is derived from an EMBL/GenBank/DDBJ whole genome shotgun (WGS) entry which is preliminary data.</text>
</comment>
<protein>
    <submittedName>
        <fullName evidence="7">Rieske (2Fe-2S) protein</fullName>
    </submittedName>
</protein>
<feature type="compositionally biased region" description="Low complexity" evidence="5">
    <location>
        <begin position="132"/>
        <end position="143"/>
    </location>
</feature>
<feature type="compositionally biased region" description="Low complexity" evidence="5">
    <location>
        <begin position="111"/>
        <end position="120"/>
    </location>
</feature>
<evidence type="ECO:0000256" key="2">
    <source>
        <dbReference type="ARBA" id="ARBA00022723"/>
    </source>
</evidence>
<evidence type="ECO:0000313" key="7">
    <source>
        <dbReference type="EMBL" id="MCT2594717.1"/>
    </source>
</evidence>
<organism evidence="7 8">
    <name type="scientific">Streptomyces gossypii</name>
    <dbReference type="NCBI Taxonomy" id="2883101"/>
    <lineage>
        <taxon>Bacteria</taxon>
        <taxon>Bacillati</taxon>
        <taxon>Actinomycetota</taxon>
        <taxon>Actinomycetes</taxon>
        <taxon>Kitasatosporales</taxon>
        <taxon>Streptomycetaceae</taxon>
        <taxon>Streptomyces</taxon>
    </lineage>
</organism>